<sequence length="515" mass="55372">MGLAALGLAIGPPLVRADWAFDLPHVGTVEIAHLPSIGASFALLLTSCFVLLCIAGMLSTLTISLMSTDMMTLQILVNGGGTPTEQKYANRIMGVIKKRHLLLATLFIANAAAMSALPIFLYFLLGPLPAVLLAVGTILIAGEILPQALGSRYGLFIGANLVWLVWVLIAILYPIAWPVSLILDWALAGSQSTFFRRAELAELVSLHVRDSQIKGSATRRERTLDAEERGENVAGASGEEEGLTRDEANIIKGVLDMKIKTVDKCMTPLEKVFMLSLADKLDEKTMDKILKSGFSRVPVYQGKKNNIIGMMIIKNLLKLSPKDAVLIEDLNLHRLPTVGADMPLYPMLDLFQRGQSHMALVVDPTDRVTVQGVITMEDVIEELIQEEIADETDNNRDIMDSIRAQGVKPRFNKNPLGEREARRLERAVSSIVLPFRKNPLDNVLKSGAASITAGNTVGVGTSYSNLLAGAGGSNSVASINDGGVGDQAAAVSASTPLLAGKPQKVSFLSTGKEQI</sequence>
<dbReference type="EMBL" id="KB008171">
    <property type="protein sequence ID" value="ELR10932.1"/>
    <property type="molecule type" value="Genomic_DNA"/>
</dbReference>
<keyword evidence="3" id="KW-0677">Repeat</keyword>
<dbReference type="GeneID" id="14911341"/>
<dbReference type="SUPFAM" id="SSF54631">
    <property type="entry name" value="CBS-domain pair"/>
    <property type="match status" value="1"/>
</dbReference>
<evidence type="ECO:0000256" key="2">
    <source>
        <dbReference type="ARBA" id="ARBA00022692"/>
    </source>
</evidence>
<evidence type="ECO:0008006" key="14">
    <source>
        <dbReference type="Google" id="ProtNLM"/>
    </source>
</evidence>
<keyword evidence="2 7" id="KW-0812">Transmembrane</keyword>
<dbReference type="PROSITE" id="PS51846">
    <property type="entry name" value="CNNM"/>
    <property type="match status" value="1"/>
</dbReference>
<keyword evidence="13" id="KW-1185">Reference proteome</keyword>
<dbReference type="KEGG" id="acan:ACA1_145880"/>
<dbReference type="Pfam" id="PF01595">
    <property type="entry name" value="CNNM"/>
    <property type="match status" value="1"/>
</dbReference>
<evidence type="ECO:0000256" key="1">
    <source>
        <dbReference type="ARBA" id="ARBA00004141"/>
    </source>
</evidence>
<reference evidence="12 13" key="1">
    <citation type="journal article" date="2013" name="Genome Biol.">
        <title>Genome of Acanthamoeba castellanii highlights extensive lateral gene transfer and early evolution of tyrosine kinase signaling.</title>
        <authorList>
            <person name="Clarke M."/>
            <person name="Lohan A.J."/>
            <person name="Liu B."/>
            <person name="Lagkouvardos I."/>
            <person name="Roy S."/>
            <person name="Zafar N."/>
            <person name="Bertelli C."/>
            <person name="Schilde C."/>
            <person name="Kianianmomeni A."/>
            <person name="Burglin T.R."/>
            <person name="Frech C."/>
            <person name="Turcotte B."/>
            <person name="Kopec K.O."/>
            <person name="Synnott J.M."/>
            <person name="Choo C."/>
            <person name="Paponov I."/>
            <person name="Finkler A."/>
            <person name="Soon Heng Tan C."/>
            <person name="Hutchins A.P."/>
            <person name="Weinmeier T."/>
            <person name="Rattei T."/>
            <person name="Chu J.S."/>
            <person name="Gimenez G."/>
            <person name="Irimia M."/>
            <person name="Rigden D.J."/>
            <person name="Fitzpatrick D.A."/>
            <person name="Lorenzo-Morales J."/>
            <person name="Bateman A."/>
            <person name="Chiu C.H."/>
            <person name="Tang P."/>
            <person name="Hegemann P."/>
            <person name="Fromm H."/>
            <person name="Raoult D."/>
            <person name="Greub G."/>
            <person name="Miranda-Saavedra D."/>
            <person name="Chen N."/>
            <person name="Nash P."/>
            <person name="Ginger M.L."/>
            <person name="Horn M."/>
            <person name="Schaap P."/>
            <person name="Caler L."/>
            <person name="Loftus B."/>
        </authorList>
    </citation>
    <scope>NUCLEOTIDE SEQUENCE [LARGE SCALE GENOMIC DNA]</scope>
    <source>
        <strain evidence="12 13">Neff</strain>
    </source>
</reference>
<feature type="compositionally biased region" description="Basic and acidic residues" evidence="8">
    <location>
        <begin position="217"/>
        <end position="231"/>
    </location>
</feature>
<proteinExistence type="predicted"/>
<dbReference type="OrthoDB" id="5353557at2759"/>
<feature type="transmembrane region" description="Helical" evidence="9">
    <location>
        <begin position="41"/>
        <end position="66"/>
    </location>
</feature>
<dbReference type="Gene3D" id="3.10.580.10">
    <property type="entry name" value="CBS-domain"/>
    <property type="match status" value="1"/>
</dbReference>
<dbReference type="STRING" id="1257118.L8GCY5"/>
<evidence type="ECO:0000256" key="7">
    <source>
        <dbReference type="PROSITE-ProRule" id="PRU01193"/>
    </source>
</evidence>
<evidence type="ECO:0000256" key="4">
    <source>
        <dbReference type="ARBA" id="ARBA00022989"/>
    </source>
</evidence>
<evidence type="ECO:0000259" key="10">
    <source>
        <dbReference type="PROSITE" id="PS51371"/>
    </source>
</evidence>
<accession>L8GCY5</accession>
<evidence type="ECO:0000256" key="3">
    <source>
        <dbReference type="ARBA" id="ARBA00022737"/>
    </source>
</evidence>
<dbReference type="GO" id="GO:0010960">
    <property type="term" value="P:magnesium ion homeostasis"/>
    <property type="evidence" value="ECO:0007669"/>
    <property type="project" value="InterPro"/>
</dbReference>
<dbReference type="VEuPathDB" id="AmoebaDB:ACA1_145880"/>
<protein>
    <recommendedName>
        <fullName evidence="14">CBS domain containing protein</fullName>
    </recommendedName>
</protein>
<keyword evidence="5 7" id="KW-0472">Membrane</keyword>
<evidence type="ECO:0000313" key="13">
    <source>
        <dbReference type="Proteomes" id="UP000011083"/>
    </source>
</evidence>
<dbReference type="PANTHER" id="PTHR12064:SF97">
    <property type="entry name" value="METAL TRANSPORTER CNNM-5"/>
    <property type="match status" value="1"/>
</dbReference>
<dbReference type="GO" id="GO:0030026">
    <property type="term" value="P:intracellular manganese ion homeostasis"/>
    <property type="evidence" value="ECO:0007669"/>
    <property type="project" value="TreeGrafter"/>
</dbReference>
<dbReference type="InterPro" id="IPR045095">
    <property type="entry name" value="ACDP"/>
</dbReference>
<evidence type="ECO:0000313" key="12">
    <source>
        <dbReference type="EMBL" id="ELR10932.1"/>
    </source>
</evidence>
<feature type="region of interest" description="Disordered" evidence="8">
    <location>
        <begin position="217"/>
        <end position="239"/>
    </location>
</feature>
<dbReference type="PROSITE" id="PS51371">
    <property type="entry name" value="CBS"/>
    <property type="match status" value="1"/>
</dbReference>
<feature type="domain" description="CNNM transmembrane" evidence="11">
    <location>
        <begin position="37"/>
        <end position="217"/>
    </location>
</feature>
<organism evidence="12 13">
    <name type="scientific">Acanthamoeba castellanii (strain ATCC 30010 / Neff)</name>
    <dbReference type="NCBI Taxonomy" id="1257118"/>
    <lineage>
        <taxon>Eukaryota</taxon>
        <taxon>Amoebozoa</taxon>
        <taxon>Discosea</taxon>
        <taxon>Longamoebia</taxon>
        <taxon>Centramoebida</taxon>
        <taxon>Acanthamoebidae</taxon>
        <taxon>Acanthamoeba</taxon>
    </lineage>
</organism>
<dbReference type="RefSeq" id="XP_004332945.1">
    <property type="nucleotide sequence ID" value="XM_004332897.1"/>
</dbReference>
<dbReference type="InterPro" id="IPR000644">
    <property type="entry name" value="CBS_dom"/>
</dbReference>
<keyword evidence="4 7" id="KW-1133">Transmembrane helix</keyword>
<evidence type="ECO:0000256" key="6">
    <source>
        <dbReference type="PROSITE-ProRule" id="PRU00703"/>
    </source>
</evidence>
<dbReference type="InterPro" id="IPR002550">
    <property type="entry name" value="CNNM"/>
</dbReference>
<name>L8GCY5_ACACF</name>
<dbReference type="AlphaFoldDB" id="L8GCY5"/>
<evidence type="ECO:0000256" key="5">
    <source>
        <dbReference type="ARBA" id="ARBA00023136"/>
    </source>
</evidence>
<feature type="transmembrane region" description="Helical" evidence="9">
    <location>
        <begin position="130"/>
        <end position="149"/>
    </location>
</feature>
<gene>
    <name evidence="12" type="ORF">ACA1_145880</name>
</gene>
<dbReference type="Pfam" id="PF00571">
    <property type="entry name" value="CBS"/>
    <property type="match status" value="1"/>
</dbReference>
<dbReference type="FunFam" id="3.10.580.10:FF:000006">
    <property type="entry name" value="DUF21 and CBS domain protein"/>
    <property type="match status" value="1"/>
</dbReference>
<feature type="transmembrane region" description="Helical" evidence="9">
    <location>
        <begin position="161"/>
        <end position="187"/>
    </location>
</feature>
<comment type="subcellular location">
    <subcellularLocation>
        <location evidence="1">Membrane</location>
        <topology evidence="1">Multi-pass membrane protein</topology>
    </subcellularLocation>
</comment>
<dbReference type="PANTHER" id="PTHR12064">
    <property type="entry name" value="METAL TRANSPORTER CNNM"/>
    <property type="match status" value="1"/>
</dbReference>
<dbReference type="GO" id="GO:0016020">
    <property type="term" value="C:membrane"/>
    <property type="evidence" value="ECO:0007669"/>
    <property type="project" value="UniProtKB-SubCell"/>
</dbReference>
<evidence type="ECO:0000256" key="8">
    <source>
        <dbReference type="SAM" id="MobiDB-lite"/>
    </source>
</evidence>
<dbReference type="GO" id="GO:0005737">
    <property type="term" value="C:cytoplasm"/>
    <property type="evidence" value="ECO:0007669"/>
    <property type="project" value="TreeGrafter"/>
</dbReference>
<evidence type="ECO:0000259" key="11">
    <source>
        <dbReference type="PROSITE" id="PS51846"/>
    </source>
</evidence>
<dbReference type="InterPro" id="IPR046342">
    <property type="entry name" value="CBS_dom_sf"/>
</dbReference>
<evidence type="ECO:0000256" key="9">
    <source>
        <dbReference type="SAM" id="Phobius"/>
    </source>
</evidence>
<dbReference type="InterPro" id="IPR044751">
    <property type="entry name" value="Ion_transp-like_CBS"/>
</dbReference>
<dbReference type="Proteomes" id="UP000011083">
    <property type="component" value="Unassembled WGS sequence"/>
</dbReference>
<keyword evidence="6" id="KW-0129">CBS domain</keyword>
<feature type="domain" description="CBS" evidence="10">
    <location>
        <begin position="331"/>
        <end position="391"/>
    </location>
</feature>
<feature type="transmembrane region" description="Helical" evidence="9">
    <location>
        <begin position="101"/>
        <end position="124"/>
    </location>
</feature>
<dbReference type="CDD" id="cd04590">
    <property type="entry name" value="CBS_pair_CorC_HlyC_assoc"/>
    <property type="match status" value="1"/>
</dbReference>